<dbReference type="EMBL" id="CADCWJ010000528">
    <property type="protein sequence ID" value="CAA9570800.1"/>
    <property type="molecule type" value="Genomic_DNA"/>
</dbReference>
<feature type="domain" description="Xylose isomerase-like TIM barrel" evidence="1">
    <location>
        <begin position="57"/>
        <end position="287"/>
    </location>
</feature>
<dbReference type="InterPro" id="IPR013022">
    <property type="entry name" value="Xyl_isomerase-like_TIM-brl"/>
</dbReference>
<evidence type="ECO:0000313" key="2">
    <source>
        <dbReference type="EMBL" id="CAA9570800.1"/>
    </source>
</evidence>
<dbReference type="Pfam" id="PF01261">
    <property type="entry name" value="AP_endonuc_2"/>
    <property type="match status" value="1"/>
</dbReference>
<dbReference type="SUPFAM" id="SSF51658">
    <property type="entry name" value="Xylose isomerase-like"/>
    <property type="match status" value="1"/>
</dbReference>
<dbReference type="AlphaFoldDB" id="A0A6J4V988"/>
<evidence type="ECO:0000259" key="1">
    <source>
        <dbReference type="Pfam" id="PF01261"/>
    </source>
</evidence>
<accession>A0A6J4V988</accession>
<dbReference type="InterPro" id="IPR036237">
    <property type="entry name" value="Xyl_isomerase-like_sf"/>
</dbReference>
<dbReference type="PANTHER" id="PTHR12110">
    <property type="entry name" value="HYDROXYPYRUVATE ISOMERASE"/>
    <property type="match status" value="1"/>
</dbReference>
<reference evidence="2" key="1">
    <citation type="submission" date="2020-02" db="EMBL/GenBank/DDBJ databases">
        <authorList>
            <person name="Meier V. D."/>
        </authorList>
    </citation>
    <scope>NUCLEOTIDE SEQUENCE</scope>
    <source>
        <strain evidence="2">AVDCRST_MAG87</strain>
    </source>
</reference>
<name>A0A6J4V988_9BACT</name>
<organism evidence="2">
    <name type="scientific">uncultured Thermomicrobiales bacterium</name>
    <dbReference type="NCBI Taxonomy" id="1645740"/>
    <lineage>
        <taxon>Bacteria</taxon>
        <taxon>Pseudomonadati</taxon>
        <taxon>Thermomicrobiota</taxon>
        <taxon>Thermomicrobia</taxon>
        <taxon>Thermomicrobiales</taxon>
        <taxon>environmental samples</taxon>
    </lineage>
</organism>
<gene>
    <name evidence="2" type="ORF">AVDCRST_MAG87-2391</name>
</gene>
<protein>
    <recommendedName>
        <fullName evidence="1">Xylose isomerase-like TIM barrel domain-containing protein</fullName>
    </recommendedName>
</protein>
<sequence>MKLGFAAFEFINHAARPRYYSSGRPLASTAGRPIQFYQRRDQPVVDSNDPLGWFIPRCREMGFDAIEGNLAPYLDDPNEMDRIGNLLARHGVAISADYGDDFSNPTKDPEEFRTFARKARQLGVSVVGVGGMPFSINRFVDDPSFERQMEMIRTGVAPMVEIAAEEGLKLGFENHADYRVTDLMEHVVRPIGSPALGIKLDTGNCPLVIEDPVDAAHACADVCYATHFKDMFISPVTPDGGKIVGAPLGRGHCRLDEVARILSESSFADELILSIEIGWMPPNEDYFEWLADSVAWCRTTLAGYLAPFAQDGMAATTGADTTRTA</sequence>
<dbReference type="InterPro" id="IPR050312">
    <property type="entry name" value="IolE/XylAMocC-like"/>
</dbReference>
<proteinExistence type="predicted"/>
<dbReference type="Gene3D" id="3.20.20.150">
    <property type="entry name" value="Divalent-metal-dependent TIM barrel enzymes"/>
    <property type="match status" value="1"/>
</dbReference>